<dbReference type="Proteomes" id="UP000197596">
    <property type="component" value="Unassembled WGS sequence"/>
</dbReference>
<name>A0A246WQ75_9BURK</name>
<gene>
    <name evidence="2" type="ORF">CEJ42_14905</name>
</gene>
<evidence type="ECO:0000313" key="2">
    <source>
        <dbReference type="EMBL" id="OWY28517.1"/>
    </source>
</evidence>
<sequence length="110" mass="12059">MAIETKSMQMTPADGNVFSDLGFTPEEAAKLKADSQRLVSLKRALQDHLVTELATWIEANDLMPADTAKILGITRQRASDIIEKNGMEFSIDLLVNMLARAGKSVTMHIA</sequence>
<proteinExistence type="predicted"/>
<dbReference type="SUPFAM" id="SSF47413">
    <property type="entry name" value="lambda repressor-like DNA-binding domains"/>
    <property type="match status" value="1"/>
</dbReference>
<dbReference type="Gene3D" id="1.10.260.40">
    <property type="entry name" value="lambda repressor-like DNA-binding domains"/>
    <property type="match status" value="1"/>
</dbReference>
<reference evidence="2 3" key="1">
    <citation type="submission" date="2017-06" db="EMBL/GenBank/DDBJ databases">
        <title>Herbaspirillum phytohormonus sp. nov., isolated from the root nodule of Robinia pseudoacacia in lead-zinc mine.</title>
        <authorList>
            <person name="Fan M."/>
            <person name="Lin Y."/>
        </authorList>
    </citation>
    <scope>NUCLEOTIDE SEQUENCE [LARGE SCALE GENOMIC DNA]</scope>
    <source>
        <strain evidence="2 3">HZ10</strain>
    </source>
</reference>
<evidence type="ECO:0000313" key="3">
    <source>
        <dbReference type="Proteomes" id="UP000197596"/>
    </source>
</evidence>
<evidence type="ECO:0000259" key="1">
    <source>
        <dbReference type="Pfam" id="PF13744"/>
    </source>
</evidence>
<protein>
    <submittedName>
        <fullName evidence="2">XRE family transcriptional regulator</fullName>
    </submittedName>
</protein>
<comment type="caution">
    <text evidence="2">The sequence shown here is derived from an EMBL/GenBank/DDBJ whole genome shotgun (WGS) entry which is preliminary data.</text>
</comment>
<dbReference type="Pfam" id="PF13744">
    <property type="entry name" value="HTH_37"/>
    <property type="match status" value="1"/>
</dbReference>
<dbReference type="AlphaFoldDB" id="A0A246WQ75"/>
<organism evidence="2 3">
    <name type="scientific">Herbaspirillum robiniae</name>
    <dbReference type="NCBI Taxonomy" id="2014887"/>
    <lineage>
        <taxon>Bacteria</taxon>
        <taxon>Pseudomonadati</taxon>
        <taxon>Pseudomonadota</taxon>
        <taxon>Betaproteobacteria</taxon>
        <taxon>Burkholderiales</taxon>
        <taxon>Oxalobacteraceae</taxon>
        <taxon>Herbaspirillum</taxon>
    </lineage>
</organism>
<dbReference type="RefSeq" id="WP_088751604.1">
    <property type="nucleotide sequence ID" value="NZ_NJGU01000007.1"/>
</dbReference>
<feature type="domain" description="HigA2-like helix-turn-helix" evidence="1">
    <location>
        <begin position="18"/>
        <end position="109"/>
    </location>
</feature>
<dbReference type="EMBL" id="NJGU01000007">
    <property type="protein sequence ID" value="OWY28517.1"/>
    <property type="molecule type" value="Genomic_DNA"/>
</dbReference>
<dbReference type="InterPro" id="IPR010982">
    <property type="entry name" value="Lambda_DNA-bd_dom_sf"/>
</dbReference>
<accession>A0A246WQ75</accession>
<dbReference type="GO" id="GO:0003677">
    <property type="term" value="F:DNA binding"/>
    <property type="evidence" value="ECO:0007669"/>
    <property type="project" value="InterPro"/>
</dbReference>
<dbReference type="InterPro" id="IPR039554">
    <property type="entry name" value="HigA2-like_HTH"/>
</dbReference>